<organism evidence="1 2">
    <name type="scientific">Striga asiatica</name>
    <name type="common">Asiatic witchweed</name>
    <name type="synonym">Buchnera asiatica</name>
    <dbReference type="NCBI Taxonomy" id="4170"/>
    <lineage>
        <taxon>Eukaryota</taxon>
        <taxon>Viridiplantae</taxon>
        <taxon>Streptophyta</taxon>
        <taxon>Embryophyta</taxon>
        <taxon>Tracheophyta</taxon>
        <taxon>Spermatophyta</taxon>
        <taxon>Magnoliopsida</taxon>
        <taxon>eudicotyledons</taxon>
        <taxon>Gunneridae</taxon>
        <taxon>Pentapetalae</taxon>
        <taxon>asterids</taxon>
        <taxon>lamiids</taxon>
        <taxon>Lamiales</taxon>
        <taxon>Orobanchaceae</taxon>
        <taxon>Buchnereae</taxon>
        <taxon>Striga</taxon>
    </lineage>
</organism>
<sequence>MTLICYSTKEDSDYRLYILILDERLSATSGGTAPSCSTALQCLALPTHICRSTAAAFSFPLWDPLSTTSTSDPTAPSSLPTAAHPSPTVVRCRTAPAATILALFSWHIERLKSAVAASFFPRTLPFPKSSTSARTAPDRPIFTRYSSISEMLKRVAAAFSRAIEFPVESTWMSGSRAPWQAIRALMLSLIERLRRAVTACSCTSRASDRRREMSGPMARFSSMMARFSRLCLARRRSSRAHAACLSVEGLVRPSTSFSTCEAVVSSSCVNSEGDFVSPALSGFLLGNLELSISAVGV</sequence>
<evidence type="ECO:0000313" key="1">
    <source>
        <dbReference type="EMBL" id="GER24938.1"/>
    </source>
</evidence>
<gene>
    <name evidence="1" type="ORF">STAS_00484</name>
</gene>
<comment type="caution">
    <text evidence="1">The sequence shown here is derived from an EMBL/GenBank/DDBJ whole genome shotgun (WGS) entry which is preliminary data.</text>
</comment>
<reference evidence="2" key="1">
    <citation type="journal article" date="2019" name="Curr. Biol.">
        <title>Genome Sequence of Striga asiatica Provides Insight into the Evolution of Plant Parasitism.</title>
        <authorList>
            <person name="Yoshida S."/>
            <person name="Kim S."/>
            <person name="Wafula E.K."/>
            <person name="Tanskanen J."/>
            <person name="Kim Y.M."/>
            <person name="Honaas L."/>
            <person name="Yang Z."/>
            <person name="Spallek T."/>
            <person name="Conn C.E."/>
            <person name="Ichihashi Y."/>
            <person name="Cheong K."/>
            <person name="Cui S."/>
            <person name="Der J.P."/>
            <person name="Gundlach H."/>
            <person name="Jiao Y."/>
            <person name="Hori C."/>
            <person name="Ishida J.K."/>
            <person name="Kasahara H."/>
            <person name="Kiba T."/>
            <person name="Kim M.S."/>
            <person name="Koo N."/>
            <person name="Laohavisit A."/>
            <person name="Lee Y.H."/>
            <person name="Lumba S."/>
            <person name="McCourt P."/>
            <person name="Mortimer J.C."/>
            <person name="Mutuku J.M."/>
            <person name="Nomura T."/>
            <person name="Sasaki-Sekimoto Y."/>
            <person name="Seto Y."/>
            <person name="Wang Y."/>
            <person name="Wakatake T."/>
            <person name="Sakakibara H."/>
            <person name="Demura T."/>
            <person name="Yamaguchi S."/>
            <person name="Yoneyama K."/>
            <person name="Manabe R.I."/>
            <person name="Nelson D.C."/>
            <person name="Schulman A.H."/>
            <person name="Timko M.P."/>
            <person name="dePamphilis C.W."/>
            <person name="Choi D."/>
            <person name="Shirasu K."/>
        </authorList>
    </citation>
    <scope>NUCLEOTIDE SEQUENCE [LARGE SCALE GENOMIC DNA]</scope>
    <source>
        <strain evidence="2">cv. UVA1</strain>
    </source>
</reference>
<evidence type="ECO:0000313" key="2">
    <source>
        <dbReference type="Proteomes" id="UP000325081"/>
    </source>
</evidence>
<protein>
    <submittedName>
        <fullName evidence="1">GC-rich sequence DNA-binding factor 2</fullName>
    </submittedName>
</protein>
<name>A0A5A7NXB1_STRAF</name>
<keyword evidence="1" id="KW-0238">DNA-binding</keyword>
<dbReference type="AlphaFoldDB" id="A0A5A7NXB1"/>
<dbReference type="EMBL" id="BKCP01000001">
    <property type="protein sequence ID" value="GER24938.1"/>
    <property type="molecule type" value="Genomic_DNA"/>
</dbReference>
<dbReference type="GO" id="GO:0003677">
    <property type="term" value="F:DNA binding"/>
    <property type="evidence" value="ECO:0007669"/>
    <property type="project" value="UniProtKB-KW"/>
</dbReference>
<accession>A0A5A7NXB1</accession>
<proteinExistence type="predicted"/>
<dbReference type="Proteomes" id="UP000325081">
    <property type="component" value="Unassembled WGS sequence"/>
</dbReference>
<keyword evidence="2" id="KW-1185">Reference proteome</keyword>